<evidence type="ECO:0000313" key="4">
    <source>
        <dbReference type="EMBL" id="KDN43679.1"/>
    </source>
</evidence>
<dbReference type="GO" id="GO:0034088">
    <property type="term" value="P:maintenance of mitotic sister chromatid cohesion"/>
    <property type="evidence" value="ECO:0007669"/>
    <property type="project" value="TreeGrafter"/>
</dbReference>
<dbReference type="OMA" id="ATVCTES"/>
<feature type="compositionally biased region" description="Acidic residues" evidence="3">
    <location>
        <begin position="58"/>
        <end position="68"/>
    </location>
</feature>
<evidence type="ECO:0008006" key="6">
    <source>
        <dbReference type="Google" id="ProtNLM"/>
    </source>
</evidence>
<comment type="caution">
    <text evidence="4">The sequence shown here is derived from an EMBL/GenBank/DDBJ whole genome shotgun (WGS) entry which is preliminary data.</text>
</comment>
<comment type="similarity">
    <text evidence="1">Belongs to the DCC1 family.</text>
</comment>
<name>A0A066VXY0_TILAU</name>
<dbReference type="PANTHER" id="PTHR13395:SF6">
    <property type="entry name" value="SISTER CHROMATID COHESION PROTEIN DCC1"/>
    <property type="match status" value="1"/>
</dbReference>
<dbReference type="EMBL" id="JMSN01000059">
    <property type="protein sequence ID" value="KDN43679.1"/>
    <property type="molecule type" value="Genomic_DNA"/>
</dbReference>
<feature type="region of interest" description="Disordered" evidence="3">
    <location>
        <begin position="35"/>
        <end position="68"/>
    </location>
</feature>
<protein>
    <recommendedName>
        <fullName evidence="6">Sister chromatid cohesion protein DCC1</fullName>
    </recommendedName>
</protein>
<feature type="region of interest" description="Disordered" evidence="3">
    <location>
        <begin position="498"/>
        <end position="526"/>
    </location>
</feature>
<keyword evidence="2" id="KW-0235">DNA replication</keyword>
<dbReference type="Pfam" id="PF09724">
    <property type="entry name" value="Dcc1"/>
    <property type="match status" value="1"/>
</dbReference>
<dbReference type="AlphaFoldDB" id="A0A066VXY0"/>
<dbReference type="HOGENOM" id="CLU_034504_0_0_1"/>
<proteinExistence type="inferred from homology"/>
<evidence type="ECO:0000256" key="1">
    <source>
        <dbReference type="ARBA" id="ARBA00007017"/>
    </source>
</evidence>
<evidence type="ECO:0000313" key="5">
    <source>
        <dbReference type="Proteomes" id="UP000027361"/>
    </source>
</evidence>
<dbReference type="GO" id="GO:0000775">
    <property type="term" value="C:chromosome, centromeric region"/>
    <property type="evidence" value="ECO:0007669"/>
    <property type="project" value="TreeGrafter"/>
</dbReference>
<gene>
    <name evidence="4" type="ORF">K437DRAFT_291082</name>
</gene>
<sequence length="544" mass="58762">MKPAAPTAPTVHLLADPAESTEYRLLELPPEIAALLENGGDDGNGHKSTGKRKRTDIDDGSDDDDGIEWDTGRRILTINGRYLDDATVCTESRTYNLRHVSQSNSLLLCTLLPASSVTLASTSTRETSPASSDSAVLLKCSAASSGAGATACRQAGHEGQAVLSLKCTVKDTLELQWAMPKLERIATLLKASAYRGPDEEERRSKKLFEGAPGDRLYTMKEVRSVVQASRTELEAGLDLYRVVKLDGHARLISRTYLAKSVLPALLNHLDLHDYCIDNVPESSTIDALATDHGVSRIVAKKVLIKWFGKRIRAGASNGDAEDGDDVHGDGEDLIAKGKGRERSVALKGQEMAKTIGLELLQDMASGQPTKLAAFMARWAEMVGDALVEHANVDLLKNGKSSSLISPPCPFPSQGEHLMYPVPPLRPSSSHPARIQYFPRSALPLDAAARFQELFLTRSQWLLPDLLPFVDSLAINQNKRDALLIKFCRTSRVLVPPEEHAGLGGGAGASAAKGAGAKRARNKTPGPAVSQKVEHVVVYSSRLRY</sequence>
<reference evidence="4 5" key="1">
    <citation type="submission" date="2014-05" db="EMBL/GenBank/DDBJ databases">
        <title>Draft genome sequence of a rare smut relative, Tilletiaria anomala UBC 951.</title>
        <authorList>
            <consortium name="DOE Joint Genome Institute"/>
            <person name="Toome M."/>
            <person name="Kuo A."/>
            <person name="Henrissat B."/>
            <person name="Lipzen A."/>
            <person name="Tritt A."/>
            <person name="Yoshinaga Y."/>
            <person name="Zane M."/>
            <person name="Barry K."/>
            <person name="Grigoriev I.V."/>
            <person name="Spatafora J.W."/>
            <person name="Aimea M.C."/>
        </authorList>
    </citation>
    <scope>NUCLEOTIDE SEQUENCE [LARGE SCALE GENOMIC DNA]</scope>
    <source>
        <strain evidence="4 5">UBC 951</strain>
    </source>
</reference>
<organism evidence="4 5">
    <name type="scientific">Tilletiaria anomala (strain ATCC 24038 / CBS 436.72 / UBC 951)</name>
    <dbReference type="NCBI Taxonomy" id="1037660"/>
    <lineage>
        <taxon>Eukaryota</taxon>
        <taxon>Fungi</taxon>
        <taxon>Dikarya</taxon>
        <taxon>Basidiomycota</taxon>
        <taxon>Ustilaginomycotina</taxon>
        <taxon>Exobasidiomycetes</taxon>
        <taxon>Georgefischeriales</taxon>
        <taxon>Tilletiariaceae</taxon>
        <taxon>Tilletiaria</taxon>
    </lineage>
</organism>
<dbReference type="STRING" id="1037660.A0A066VXY0"/>
<dbReference type="GO" id="GO:0000785">
    <property type="term" value="C:chromatin"/>
    <property type="evidence" value="ECO:0007669"/>
    <property type="project" value="TreeGrafter"/>
</dbReference>
<dbReference type="InParanoid" id="A0A066VXY0"/>
<dbReference type="PANTHER" id="PTHR13395">
    <property type="entry name" value="SISTER CHROMATID COHESION PROTEIN DCC1-RELATED"/>
    <property type="match status" value="1"/>
</dbReference>
<dbReference type="RefSeq" id="XP_013242455.1">
    <property type="nucleotide sequence ID" value="XM_013387001.1"/>
</dbReference>
<keyword evidence="5" id="KW-1185">Reference proteome</keyword>
<accession>A0A066VXY0</accession>
<dbReference type="GO" id="GO:0006260">
    <property type="term" value="P:DNA replication"/>
    <property type="evidence" value="ECO:0007669"/>
    <property type="project" value="UniProtKB-KW"/>
</dbReference>
<evidence type="ECO:0000256" key="2">
    <source>
        <dbReference type="ARBA" id="ARBA00022705"/>
    </source>
</evidence>
<dbReference type="Proteomes" id="UP000027361">
    <property type="component" value="Unassembled WGS sequence"/>
</dbReference>
<dbReference type="OrthoDB" id="276989at2759"/>
<dbReference type="GeneID" id="25267047"/>
<dbReference type="GO" id="GO:0031390">
    <property type="term" value="C:Ctf18 RFC-like complex"/>
    <property type="evidence" value="ECO:0007669"/>
    <property type="project" value="InterPro"/>
</dbReference>
<evidence type="ECO:0000256" key="3">
    <source>
        <dbReference type="SAM" id="MobiDB-lite"/>
    </source>
</evidence>
<dbReference type="InterPro" id="IPR019128">
    <property type="entry name" value="Dcc1"/>
</dbReference>